<evidence type="ECO:0000256" key="3">
    <source>
        <dbReference type="ARBA" id="ARBA00022692"/>
    </source>
</evidence>
<feature type="transmembrane region" description="Helical" evidence="7">
    <location>
        <begin position="38"/>
        <end position="66"/>
    </location>
</feature>
<dbReference type="GO" id="GO:0006612">
    <property type="term" value="P:protein targeting to membrane"/>
    <property type="evidence" value="ECO:0007669"/>
    <property type="project" value="TreeGrafter"/>
</dbReference>
<dbReference type="Proteomes" id="UP001162131">
    <property type="component" value="Unassembled WGS sequence"/>
</dbReference>
<dbReference type="PROSITE" id="PS50216">
    <property type="entry name" value="DHHC"/>
    <property type="match status" value="1"/>
</dbReference>
<evidence type="ECO:0000256" key="4">
    <source>
        <dbReference type="ARBA" id="ARBA00022989"/>
    </source>
</evidence>
<dbReference type="GO" id="GO:0005783">
    <property type="term" value="C:endoplasmic reticulum"/>
    <property type="evidence" value="ECO:0007669"/>
    <property type="project" value="TreeGrafter"/>
</dbReference>
<feature type="domain" description="Palmitoyltransferase DHHC" evidence="8">
    <location>
        <begin position="3"/>
        <end position="120"/>
    </location>
</feature>
<dbReference type="InterPro" id="IPR001594">
    <property type="entry name" value="Palmitoyltrfase_DHHC"/>
</dbReference>
<keyword evidence="3 7" id="KW-0812">Transmembrane</keyword>
<keyword evidence="4 7" id="KW-1133">Transmembrane helix</keyword>
<protein>
    <recommendedName>
        <fullName evidence="7">Palmitoyltransferase</fullName>
        <ecNumber evidence="7">2.3.1.225</ecNumber>
    </recommendedName>
</protein>
<organism evidence="9 10">
    <name type="scientific">Blepharisma stoltei</name>
    <dbReference type="NCBI Taxonomy" id="1481888"/>
    <lineage>
        <taxon>Eukaryota</taxon>
        <taxon>Sar</taxon>
        <taxon>Alveolata</taxon>
        <taxon>Ciliophora</taxon>
        <taxon>Postciliodesmatophora</taxon>
        <taxon>Heterotrichea</taxon>
        <taxon>Heterotrichida</taxon>
        <taxon>Blepharismidae</taxon>
        <taxon>Blepharisma</taxon>
    </lineage>
</organism>
<evidence type="ECO:0000259" key="8">
    <source>
        <dbReference type="Pfam" id="PF01529"/>
    </source>
</evidence>
<evidence type="ECO:0000256" key="1">
    <source>
        <dbReference type="ARBA" id="ARBA00004141"/>
    </source>
</evidence>
<proteinExistence type="inferred from homology"/>
<comment type="caution">
    <text evidence="9">The sequence shown here is derived from an EMBL/GenBank/DDBJ whole genome shotgun (WGS) entry which is preliminary data.</text>
</comment>
<keyword evidence="2 7" id="KW-0808">Transferase</keyword>
<dbReference type="InterPro" id="IPR039859">
    <property type="entry name" value="PFA4/ZDH16/20/ERF2-like"/>
</dbReference>
<dbReference type="Pfam" id="PF01529">
    <property type="entry name" value="DHHC"/>
    <property type="match status" value="1"/>
</dbReference>
<gene>
    <name evidence="9" type="ORF">BSTOLATCC_MIC37741</name>
</gene>
<feature type="transmembrane region" description="Helical" evidence="7">
    <location>
        <begin position="78"/>
        <end position="100"/>
    </location>
</feature>
<evidence type="ECO:0000256" key="6">
    <source>
        <dbReference type="ARBA" id="ARBA00023315"/>
    </source>
</evidence>
<name>A0AAU9JNE6_9CILI</name>
<dbReference type="EMBL" id="CAJZBQ010000037">
    <property type="protein sequence ID" value="CAG9324995.1"/>
    <property type="molecule type" value="Genomic_DNA"/>
</dbReference>
<dbReference type="GO" id="GO:0016020">
    <property type="term" value="C:membrane"/>
    <property type="evidence" value="ECO:0007669"/>
    <property type="project" value="UniProtKB-SubCell"/>
</dbReference>
<keyword evidence="6 7" id="KW-0012">Acyltransferase</keyword>
<accession>A0AAU9JNE6</accession>
<dbReference type="PANTHER" id="PTHR22883">
    <property type="entry name" value="ZINC FINGER DHHC DOMAIN CONTAINING PROTEIN"/>
    <property type="match status" value="1"/>
</dbReference>
<comment type="similarity">
    <text evidence="7">Belongs to the DHHC palmitoyltransferase family.</text>
</comment>
<keyword evidence="5 7" id="KW-0472">Membrane</keyword>
<evidence type="ECO:0000256" key="2">
    <source>
        <dbReference type="ARBA" id="ARBA00022679"/>
    </source>
</evidence>
<evidence type="ECO:0000313" key="9">
    <source>
        <dbReference type="EMBL" id="CAG9324995.1"/>
    </source>
</evidence>
<comment type="subcellular location">
    <subcellularLocation>
        <location evidence="1">Membrane</location>
        <topology evidence="1">Multi-pass membrane protein</topology>
    </subcellularLocation>
</comment>
<dbReference type="PANTHER" id="PTHR22883:SF203">
    <property type="entry name" value="PALMITOYLTRANSFERASE"/>
    <property type="match status" value="1"/>
</dbReference>
<reference evidence="9" key="1">
    <citation type="submission" date="2021-09" db="EMBL/GenBank/DDBJ databases">
        <authorList>
            <consortium name="AG Swart"/>
            <person name="Singh M."/>
            <person name="Singh A."/>
            <person name="Seah K."/>
            <person name="Emmerich C."/>
        </authorList>
    </citation>
    <scope>NUCLEOTIDE SEQUENCE</scope>
    <source>
        <strain evidence="9">ATCC30299</strain>
    </source>
</reference>
<keyword evidence="10" id="KW-1185">Reference proteome</keyword>
<dbReference type="AlphaFoldDB" id="A0AAU9JNE6"/>
<dbReference type="GO" id="GO:0005794">
    <property type="term" value="C:Golgi apparatus"/>
    <property type="evidence" value="ECO:0007669"/>
    <property type="project" value="TreeGrafter"/>
</dbReference>
<dbReference type="EC" id="2.3.1.225" evidence="7"/>
<comment type="domain">
    <text evidence="7">The DHHC domain is required for palmitoyltransferase activity.</text>
</comment>
<evidence type="ECO:0000256" key="5">
    <source>
        <dbReference type="ARBA" id="ARBA00023136"/>
    </source>
</evidence>
<evidence type="ECO:0000256" key="7">
    <source>
        <dbReference type="RuleBase" id="RU079119"/>
    </source>
</evidence>
<sequence length="211" mass="24398">MHVKEDTKHCATCLRCVDRFDHHCKWLNNCVGRKNYKIFICLLPVVSLTLVDLIIFKLIVIVNGFLYGVGIDQNLENLILAVLVLFLIIDTLGLIGIIYLQMLHFWLWVNGMTTYEFIVKKKKAKKIQKVKPKSLTSENSLNDYESARSHHKESNIPELEFLYLQHQKKNQTFQEGGNDTSYIEIKPPMSTRYSAGKGFHIQDPDLNDTIN</sequence>
<comment type="catalytic activity">
    <reaction evidence="7">
        <text>L-cysteinyl-[protein] + hexadecanoyl-CoA = S-hexadecanoyl-L-cysteinyl-[protein] + CoA</text>
        <dbReference type="Rhea" id="RHEA:36683"/>
        <dbReference type="Rhea" id="RHEA-COMP:10131"/>
        <dbReference type="Rhea" id="RHEA-COMP:11032"/>
        <dbReference type="ChEBI" id="CHEBI:29950"/>
        <dbReference type="ChEBI" id="CHEBI:57287"/>
        <dbReference type="ChEBI" id="CHEBI:57379"/>
        <dbReference type="ChEBI" id="CHEBI:74151"/>
        <dbReference type="EC" id="2.3.1.225"/>
    </reaction>
</comment>
<evidence type="ECO:0000313" key="10">
    <source>
        <dbReference type="Proteomes" id="UP001162131"/>
    </source>
</evidence>
<dbReference type="GO" id="GO:0019706">
    <property type="term" value="F:protein-cysteine S-palmitoyltransferase activity"/>
    <property type="evidence" value="ECO:0007669"/>
    <property type="project" value="UniProtKB-EC"/>
</dbReference>